<dbReference type="PIRSF" id="PIRSF037263">
    <property type="entry name" value="DUF951_bac"/>
    <property type="match status" value="1"/>
</dbReference>
<evidence type="ECO:0000313" key="1">
    <source>
        <dbReference type="EMBL" id="MBC8584420.1"/>
    </source>
</evidence>
<sequence>MDVHVGDTLIMKKPHPCGETSFTVKRVGMDFRIKCNGCGHEVMAPRGKIEKNIKKILRDGQPVEKN</sequence>
<comment type="caution">
    <text evidence="1">The sequence shown here is derived from an EMBL/GenBank/DDBJ whole genome shotgun (WGS) entry which is preliminary data.</text>
</comment>
<dbReference type="Proteomes" id="UP000623678">
    <property type="component" value="Unassembled WGS sequence"/>
</dbReference>
<reference evidence="1" key="1">
    <citation type="submission" date="2020-08" db="EMBL/GenBank/DDBJ databases">
        <title>Genome public.</title>
        <authorList>
            <person name="Liu C."/>
            <person name="Sun Q."/>
        </authorList>
    </citation>
    <scope>NUCLEOTIDE SEQUENCE</scope>
    <source>
        <strain evidence="1">NSJ-64</strain>
    </source>
</reference>
<dbReference type="PANTHER" id="PTHR38455:SF1">
    <property type="entry name" value="DUF951 DOMAIN-CONTAINING PROTEIN"/>
    <property type="match status" value="1"/>
</dbReference>
<keyword evidence="2" id="KW-1185">Reference proteome</keyword>
<gene>
    <name evidence="1" type="ORF">H8705_02355</name>
</gene>
<dbReference type="AlphaFoldDB" id="A0A926EL77"/>
<dbReference type="EMBL" id="JACRTD010000002">
    <property type="protein sequence ID" value="MBC8584420.1"/>
    <property type="molecule type" value="Genomic_DNA"/>
</dbReference>
<name>A0A926EL77_9FIRM</name>
<dbReference type="InterPro" id="IPR009296">
    <property type="entry name" value="DUF951"/>
</dbReference>
<proteinExistence type="predicted"/>
<accession>A0A926EL77</accession>
<protein>
    <submittedName>
        <fullName evidence="1">DUF951 domain-containing protein</fullName>
    </submittedName>
</protein>
<organism evidence="1 2">
    <name type="scientific">Youxingia wuxianensis</name>
    <dbReference type="NCBI Taxonomy" id="2763678"/>
    <lineage>
        <taxon>Bacteria</taxon>
        <taxon>Bacillati</taxon>
        <taxon>Bacillota</taxon>
        <taxon>Clostridia</taxon>
        <taxon>Eubacteriales</taxon>
        <taxon>Oscillospiraceae</taxon>
        <taxon>Youxingia</taxon>
    </lineage>
</organism>
<dbReference type="PANTHER" id="PTHR38455">
    <property type="entry name" value="HYPOTHETICAL CYTOSOLIC PROTEIN"/>
    <property type="match status" value="1"/>
</dbReference>
<evidence type="ECO:0000313" key="2">
    <source>
        <dbReference type="Proteomes" id="UP000623678"/>
    </source>
</evidence>
<dbReference type="Pfam" id="PF06107">
    <property type="entry name" value="DUF951"/>
    <property type="match status" value="1"/>
</dbReference>
<dbReference type="RefSeq" id="WP_262394593.1">
    <property type="nucleotide sequence ID" value="NZ_JACRTD010000002.1"/>
</dbReference>